<gene>
    <name evidence="2" type="ORF">GCM10009807_27650</name>
</gene>
<evidence type="ECO:0000313" key="2">
    <source>
        <dbReference type="EMBL" id="GAA1682207.1"/>
    </source>
</evidence>
<evidence type="ECO:0000259" key="1">
    <source>
        <dbReference type="Pfam" id="PF12697"/>
    </source>
</evidence>
<dbReference type="PANTHER" id="PTHR37017">
    <property type="entry name" value="AB HYDROLASE-1 DOMAIN-CONTAINING PROTEIN-RELATED"/>
    <property type="match status" value="1"/>
</dbReference>
<dbReference type="SUPFAM" id="SSF53474">
    <property type="entry name" value="alpha/beta-Hydrolases"/>
    <property type="match status" value="1"/>
</dbReference>
<feature type="domain" description="AB hydrolase-1" evidence="1">
    <location>
        <begin position="3"/>
        <end position="215"/>
    </location>
</feature>
<dbReference type="Proteomes" id="UP001500596">
    <property type="component" value="Unassembled WGS sequence"/>
</dbReference>
<keyword evidence="3" id="KW-1185">Reference proteome</keyword>
<dbReference type="InterPro" id="IPR029058">
    <property type="entry name" value="AB_hydrolase_fold"/>
</dbReference>
<dbReference type="InterPro" id="IPR000073">
    <property type="entry name" value="AB_hydrolase_1"/>
</dbReference>
<dbReference type="GO" id="GO:0016787">
    <property type="term" value="F:hydrolase activity"/>
    <property type="evidence" value="ECO:0007669"/>
    <property type="project" value="UniProtKB-KW"/>
</dbReference>
<proteinExistence type="predicted"/>
<dbReference type="Pfam" id="PF12697">
    <property type="entry name" value="Abhydrolase_6"/>
    <property type="match status" value="1"/>
</dbReference>
<comment type="caution">
    <text evidence="2">The sequence shown here is derived from an EMBL/GenBank/DDBJ whole genome shotgun (WGS) entry which is preliminary data.</text>
</comment>
<sequence>MHIVLVHGMGGSDFDWSAVAPLLESDGFHVSVADNASQSLDDDVAAVRALIDAVDDDALLVGHSYGGAVITNAGMHERVLGVVYVAAFAPAEGETVNEIVTRYEPAEVSRFMTRGPDGEWIGVESEEAHQALSWDVPEEAMLVRSTRGRASADAIFTQPSGVPAWAGKPAWYLVATLDRHLRPEAQRDMAARADATVEEVATSHSVPLAAPEVVRAFVSRAAEALAPA</sequence>
<name>A0ABN2H5K5_9MICO</name>
<accession>A0ABN2H5K5</accession>
<dbReference type="EMBL" id="BAAAPK010000001">
    <property type="protein sequence ID" value="GAA1682207.1"/>
    <property type="molecule type" value="Genomic_DNA"/>
</dbReference>
<dbReference type="InterPro" id="IPR052897">
    <property type="entry name" value="Sec-Metab_Biosynth_Hydrolase"/>
</dbReference>
<organism evidence="2 3">
    <name type="scientific">Microbacterium lacus</name>
    <dbReference type="NCBI Taxonomy" id="415217"/>
    <lineage>
        <taxon>Bacteria</taxon>
        <taxon>Bacillati</taxon>
        <taxon>Actinomycetota</taxon>
        <taxon>Actinomycetes</taxon>
        <taxon>Micrococcales</taxon>
        <taxon>Microbacteriaceae</taxon>
        <taxon>Microbacterium</taxon>
    </lineage>
</organism>
<dbReference type="Gene3D" id="3.40.50.1820">
    <property type="entry name" value="alpha/beta hydrolase"/>
    <property type="match status" value="1"/>
</dbReference>
<dbReference type="PANTHER" id="PTHR37017:SF11">
    <property type="entry name" value="ESTERASE_LIPASE_THIOESTERASE DOMAIN-CONTAINING PROTEIN"/>
    <property type="match status" value="1"/>
</dbReference>
<protein>
    <submittedName>
        <fullName evidence="2">Alpha/beta hydrolase</fullName>
    </submittedName>
</protein>
<dbReference type="RefSeq" id="WP_344055468.1">
    <property type="nucleotide sequence ID" value="NZ_BAAAPK010000001.1"/>
</dbReference>
<evidence type="ECO:0000313" key="3">
    <source>
        <dbReference type="Proteomes" id="UP001500596"/>
    </source>
</evidence>
<reference evidence="2 3" key="1">
    <citation type="journal article" date="2019" name="Int. J. Syst. Evol. Microbiol.">
        <title>The Global Catalogue of Microorganisms (GCM) 10K type strain sequencing project: providing services to taxonomists for standard genome sequencing and annotation.</title>
        <authorList>
            <consortium name="The Broad Institute Genomics Platform"/>
            <consortium name="The Broad Institute Genome Sequencing Center for Infectious Disease"/>
            <person name="Wu L."/>
            <person name="Ma J."/>
        </authorList>
    </citation>
    <scope>NUCLEOTIDE SEQUENCE [LARGE SCALE GENOMIC DNA]</scope>
    <source>
        <strain evidence="2 3">JCM 15575</strain>
    </source>
</reference>
<keyword evidence="2" id="KW-0378">Hydrolase</keyword>